<dbReference type="EMBL" id="SGXC01000001">
    <property type="protein sequence ID" value="RZS85369.1"/>
    <property type="molecule type" value="Genomic_DNA"/>
</dbReference>
<dbReference type="CDD" id="cd07093">
    <property type="entry name" value="ALDH_F8_HMSADH"/>
    <property type="match status" value="1"/>
</dbReference>
<dbReference type="OrthoDB" id="6187633at2"/>
<dbReference type="PROSITE" id="PS00687">
    <property type="entry name" value="ALDEHYDE_DEHYDR_GLU"/>
    <property type="match status" value="1"/>
</dbReference>
<dbReference type="RefSeq" id="WP_130356592.1">
    <property type="nucleotide sequence ID" value="NZ_SGXC01000001.1"/>
</dbReference>
<evidence type="ECO:0000256" key="1">
    <source>
        <dbReference type="ARBA" id="ARBA00009986"/>
    </source>
</evidence>
<evidence type="ECO:0000256" key="3">
    <source>
        <dbReference type="ARBA" id="ARBA00023027"/>
    </source>
</evidence>
<dbReference type="Gene3D" id="3.40.605.10">
    <property type="entry name" value="Aldehyde Dehydrogenase, Chain A, domain 1"/>
    <property type="match status" value="1"/>
</dbReference>
<dbReference type="PANTHER" id="PTHR43720:SF2">
    <property type="entry name" value="2-AMINOMUCONIC SEMIALDEHYDE DEHYDROGENASE"/>
    <property type="match status" value="1"/>
</dbReference>
<comment type="caution">
    <text evidence="7">The sequence shown here is derived from an EMBL/GenBank/DDBJ whole genome shotgun (WGS) entry which is preliminary data.</text>
</comment>
<dbReference type="AlphaFoldDB" id="A0A4Q7NK44"/>
<proteinExistence type="inferred from homology"/>
<keyword evidence="3" id="KW-0520">NAD</keyword>
<protein>
    <submittedName>
        <fullName evidence="7">5-carboxymethyl-2-hydroxymuconic-semialdehyde dehydrogenase/aminomuconate-semialdehyde/2-hydroxymuconate-6-semialdehyde dehydrogenase</fullName>
    </submittedName>
</protein>
<feature type="domain" description="Aldehyde dehydrogenase" evidence="6">
    <location>
        <begin position="26"/>
        <end position="485"/>
    </location>
</feature>
<reference evidence="7 8" key="1">
    <citation type="submission" date="2019-02" db="EMBL/GenBank/DDBJ databases">
        <title>Genomic Encyclopedia of Type Strains, Phase IV (KMG-IV): sequencing the most valuable type-strain genomes for metagenomic binning, comparative biology and taxonomic classification.</title>
        <authorList>
            <person name="Goeker M."/>
        </authorList>
    </citation>
    <scope>NUCLEOTIDE SEQUENCE [LARGE SCALE GENOMIC DNA]</scope>
    <source>
        <strain evidence="7 8">K24</strain>
    </source>
</reference>
<dbReference type="FunFam" id="3.40.309.10:FF:000012">
    <property type="entry name" value="Betaine aldehyde dehydrogenase"/>
    <property type="match status" value="1"/>
</dbReference>
<evidence type="ECO:0000256" key="4">
    <source>
        <dbReference type="PROSITE-ProRule" id="PRU10007"/>
    </source>
</evidence>
<feature type="active site" evidence="4">
    <location>
        <position position="260"/>
    </location>
</feature>
<dbReference type="Gene3D" id="3.40.309.10">
    <property type="entry name" value="Aldehyde Dehydrogenase, Chain A, domain 2"/>
    <property type="match status" value="1"/>
</dbReference>
<dbReference type="FunFam" id="3.40.605.10:FF:000007">
    <property type="entry name" value="NAD/NADP-dependent betaine aldehyde dehydrogenase"/>
    <property type="match status" value="1"/>
</dbReference>
<dbReference type="GO" id="GO:0016620">
    <property type="term" value="F:oxidoreductase activity, acting on the aldehyde or oxo group of donors, NAD or NADP as acceptor"/>
    <property type="evidence" value="ECO:0007669"/>
    <property type="project" value="InterPro"/>
</dbReference>
<dbReference type="InterPro" id="IPR016161">
    <property type="entry name" value="Ald_DH/histidinol_DH"/>
</dbReference>
<dbReference type="PANTHER" id="PTHR43720">
    <property type="entry name" value="2-AMINOMUCONIC SEMIALDEHYDE DEHYDROGENASE"/>
    <property type="match status" value="1"/>
</dbReference>
<evidence type="ECO:0000256" key="5">
    <source>
        <dbReference type="RuleBase" id="RU003345"/>
    </source>
</evidence>
<sequence>MNQPTQAEFPIREQVSSFIEGRYTRTAGHELPVIFPGDARRISTLVEASADEVDAAVRSARAAFDDGRWRGLPVEARQAVMRKVADLVDKHRDELAYLECMNSGIPMRHLQKGQIPRTAYNFRFFAEFLGQHAEKLHGQTDGYLTLVLREPVGVAALIGPWNAPLALTSMKIAGAIAFGNSCVCKPSEVTPLAVARFMELLIEAGVPPGVVNLVNGRGGVTGEALVAHPQVDLVSFTGGTQTARRISASAGEGLKPLSLELGGKSANIVFESADLERAVDGALVGIFSNNGQQCLAGSRILVQRPVLDRFVDAFAQRARRLRIGSPLDPATEIGPLAFQAHRQRVAGYVDIARADGAQLLCGGATVEALEPGFYFQPTAVLARDNTARVCREEIFGPFATIVPFDTQDEACAIANDSEFGLVSYVWSDHQPTVMRALSEIRAGMVWVNTPMTRDLRAPFGGIKASGYGREGGESSMKFYTFEKTVMLPTVPPSIPRMGI</sequence>
<keyword evidence="2 5" id="KW-0560">Oxidoreductase</keyword>
<keyword evidence="8" id="KW-1185">Reference proteome</keyword>
<dbReference type="InterPro" id="IPR016160">
    <property type="entry name" value="Ald_DH_CS_CYS"/>
</dbReference>
<evidence type="ECO:0000256" key="2">
    <source>
        <dbReference type="ARBA" id="ARBA00023002"/>
    </source>
</evidence>
<dbReference type="Proteomes" id="UP000292445">
    <property type="component" value="Unassembled WGS sequence"/>
</dbReference>
<dbReference type="PROSITE" id="PS00070">
    <property type="entry name" value="ALDEHYDE_DEHYDR_CYS"/>
    <property type="match status" value="1"/>
</dbReference>
<dbReference type="InterPro" id="IPR029510">
    <property type="entry name" value="Ald_DH_CS_GLU"/>
</dbReference>
<accession>A0A4Q7NK44</accession>
<dbReference type="InterPro" id="IPR015590">
    <property type="entry name" value="Aldehyde_DH_dom"/>
</dbReference>
<dbReference type="InterPro" id="IPR016163">
    <property type="entry name" value="Ald_DH_C"/>
</dbReference>
<name>A0A4Q7NK44_9BURK</name>
<evidence type="ECO:0000313" key="7">
    <source>
        <dbReference type="EMBL" id="RZS85369.1"/>
    </source>
</evidence>
<organism evidence="7 8">
    <name type="scientific">Pigmentiphaga kullae</name>
    <dbReference type="NCBI Taxonomy" id="151784"/>
    <lineage>
        <taxon>Bacteria</taxon>
        <taxon>Pseudomonadati</taxon>
        <taxon>Pseudomonadota</taxon>
        <taxon>Betaproteobacteria</taxon>
        <taxon>Burkholderiales</taxon>
        <taxon>Alcaligenaceae</taxon>
        <taxon>Pigmentiphaga</taxon>
    </lineage>
</organism>
<dbReference type="SUPFAM" id="SSF53720">
    <property type="entry name" value="ALDH-like"/>
    <property type="match status" value="1"/>
</dbReference>
<comment type="similarity">
    <text evidence="1 5">Belongs to the aldehyde dehydrogenase family.</text>
</comment>
<evidence type="ECO:0000313" key="8">
    <source>
        <dbReference type="Proteomes" id="UP000292445"/>
    </source>
</evidence>
<gene>
    <name evidence="7" type="ORF">EV675_1393</name>
</gene>
<dbReference type="InterPro" id="IPR016162">
    <property type="entry name" value="Ald_DH_N"/>
</dbReference>
<dbReference type="Pfam" id="PF00171">
    <property type="entry name" value="Aldedh"/>
    <property type="match status" value="1"/>
</dbReference>
<evidence type="ECO:0000259" key="6">
    <source>
        <dbReference type="Pfam" id="PF00171"/>
    </source>
</evidence>